<reference evidence="2 3" key="3">
    <citation type="journal article" date="2017" name="Mol. Plant Pathol.">
        <title>A gapless genome sequence of the fungus Botrytis cinerea.</title>
        <authorList>
            <person name="Van Kan J.A."/>
            <person name="Stassen J.H."/>
            <person name="Mosbach A."/>
            <person name="Van Der Lee T.A."/>
            <person name="Faino L."/>
            <person name="Farmer A.D."/>
            <person name="Papasotiriou D.G."/>
            <person name="Zhou S."/>
            <person name="Seidl M.F."/>
            <person name="Cottam E."/>
            <person name="Edel D."/>
            <person name="Hahn M."/>
            <person name="Schwartz D.C."/>
            <person name="Dietrich R.A."/>
            <person name="Widdison S."/>
            <person name="Scalliet G."/>
        </authorList>
    </citation>
    <scope>NUCLEOTIDE SEQUENCE [LARGE SCALE GENOMIC DNA]</scope>
    <source>
        <strain evidence="2 3">B05.10</strain>
    </source>
</reference>
<reference evidence="2 3" key="2">
    <citation type="journal article" date="2012" name="Eukaryot. Cell">
        <title>Genome update of Botrytis cinerea strains B05.10 and T4.</title>
        <authorList>
            <person name="Staats M."/>
            <person name="van Kan J.A."/>
        </authorList>
    </citation>
    <scope>NUCLEOTIDE SEQUENCE [LARGE SCALE GENOMIC DNA]</scope>
    <source>
        <strain evidence="2 3">B05.10</strain>
    </source>
</reference>
<protein>
    <submittedName>
        <fullName evidence="2">Uncharacterized protein</fullName>
    </submittedName>
</protein>
<sequence length="256" mass="29917">MIGTSHHSSHSIISKAKMPDTEQTEQTLSKDDEGPYIEQTNNKKSTKAKSHTLEPDLLAKHIRIWHSYLHDNFTGMNTGQKILFLKRKAEANLEQLMEDRGPLYSLKGEEFYESIYSSQDIDLYERIEHQRLIIIEITGLTDQVKKGKFIGEGRYKMDNCLSYGENLGGIDGREFEGRLSIKNWMMATRRAGGYWFQPGDRREMEVLRIFSNKEWRRRPWKAYMAVKRALNGIIERSKKKIKTVEEMRREIIAGLQ</sequence>
<name>A0A384K1Q6_BOTFB</name>
<proteinExistence type="predicted"/>
<keyword evidence="3" id="KW-1185">Reference proteome</keyword>
<dbReference type="EMBL" id="CP009818">
    <property type="protein sequence ID" value="ATZ56759.1"/>
    <property type="molecule type" value="Genomic_DNA"/>
</dbReference>
<dbReference type="KEGG" id="bfu:BCIN_14g00030"/>
<dbReference type="AlphaFoldDB" id="A0A384K1Q6"/>
<reference evidence="2 3" key="1">
    <citation type="journal article" date="2011" name="PLoS Genet.">
        <title>Genomic analysis of the necrotrophic fungal pathogens Sclerotinia sclerotiorum and Botrytis cinerea.</title>
        <authorList>
            <person name="Amselem J."/>
            <person name="Cuomo C.A."/>
            <person name="van Kan J.A."/>
            <person name="Viaud M."/>
            <person name="Benito E.P."/>
            <person name="Couloux A."/>
            <person name="Coutinho P.M."/>
            <person name="de Vries R.P."/>
            <person name="Dyer P.S."/>
            <person name="Fillinger S."/>
            <person name="Fournier E."/>
            <person name="Gout L."/>
            <person name="Hahn M."/>
            <person name="Kohn L."/>
            <person name="Lapalu N."/>
            <person name="Plummer K.M."/>
            <person name="Pradier J.M."/>
            <person name="Quevillon E."/>
            <person name="Sharon A."/>
            <person name="Simon A."/>
            <person name="ten Have A."/>
            <person name="Tudzynski B."/>
            <person name="Tudzynski P."/>
            <person name="Wincker P."/>
            <person name="Andrew M."/>
            <person name="Anthouard V."/>
            <person name="Beever R.E."/>
            <person name="Beffa R."/>
            <person name="Benoit I."/>
            <person name="Bouzid O."/>
            <person name="Brault B."/>
            <person name="Chen Z."/>
            <person name="Choquer M."/>
            <person name="Collemare J."/>
            <person name="Cotton P."/>
            <person name="Danchin E.G."/>
            <person name="Da Silva C."/>
            <person name="Gautier A."/>
            <person name="Giraud C."/>
            <person name="Giraud T."/>
            <person name="Gonzalez C."/>
            <person name="Grossetete S."/>
            <person name="Guldener U."/>
            <person name="Henrissat B."/>
            <person name="Howlett B.J."/>
            <person name="Kodira C."/>
            <person name="Kretschmer M."/>
            <person name="Lappartient A."/>
            <person name="Leroch M."/>
            <person name="Levis C."/>
            <person name="Mauceli E."/>
            <person name="Neuveglise C."/>
            <person name="Oeser B."/>
            <person name="Pearson M."/>
            <person name="Poulain J."/>
            <person name="Poussereau N."/>
            <person name="Quesneville H."/>
            <person name="Rascle C."/>
            <person name="Schumacher J."/>
            <person name="Segurens B."/>
            <person name="Sexton A."/>
            <person name="Silva E."/>
            <person name="Sirven C."/>
            <person name="Soanes D.M."/>
            <person name="Talbot N.J."/>
            <person name="Templeton M."/>
            <person name="Yandava C."/>
            <person name="Yarden O."/>
            <person name="Zeng Q."/>
            <person name="Rollins J.A."/>
            <person name="Lebrun M.H."/>
            <person name="Dickman M."/>
        </authorList>
    </citation>
    <scope>NUCLEOTIDE SEQUENCE [LARGE SCALE GENOMIC DNA]</scope>
    <source>
        <strain evidence="2 3">B05.10</strain>
    </source>
</reference>
<dbReference type="Proteomes" id="UP000001798">
    <property type="component" value="Chromosome 14"/>
</dbReference>
<evidence type="ECO:0000256" key="1">
    <source>
        <dbReference type="SAM" id="MobiDB-lite"/>
    </source>
</evidence>
<dbReference type="RefSeq" id="XP_024552719.1">
    <property type="nucleotide sequence ID" value="XM_024696905.1"/>
</dbReference>
<feature type="region of interest" description="Disordered" evidence="1">
    <location>
        <begin position="1"/>
        <end position="52"/>
    </location>
</feature>
<evidence type="ECO:0000313" key="3">
    <source>
        <dbReference type="Proteomes" id="UP000001798"/>
    </source>
</evidence>
<dbReference type="VEuPathDB" id="FungiDB:Bcin14g00030"/>
<organism evidence="2 3">
    <name type="scientific">Botryotinia fuckeliana (strain B05.10)</name>
    <name type="common">Noble rot fungus</name>
    <name type="synonym">Botrytis cinerea</name>
    <dbReference type="NCBI Taxonomy" id="332648"/>
    <lineage>
        <taxon>Eukaryota</taxon>
        <taxon>Fungi</taxon>
        <taxon>Dikarya</taxon>
        <taxon>Ascomycota</taxon>
        <taxon>Pezizomycotina</taxon>
        <taxon>Leotiomycetes</taxon>
        <taxon>Helotiales</taxon>
        <taxon>Sclerotiniaceae</taxon>
        <taxon>Botrytis</taxon>
    </lineage>
</organism>
<accession>A0A384K1Q6</accession>
<evidence type="ECO:0000313" key="2">
    <source>
        <dbReference type="EMBL" id="ATZ56759.1"/>
    </source>
</evidence>
<dbReference type="GeneID" id="36394817"/>
<gene>
    <name evidence="2" type="ORF">BCIN_14g00030</name>
</gene>